<gene>
    <name evidence="1" type="ORF">STAS_05886</name>
</gene>
<organism evidence="1 2">
    <name type="scientific">Striga asiatica</name>
    <name type="common">Asiatic witchweed</name>
    <name type="synonym">Buchnera asiatica</name>
    <dbReference type="NCBI Taxonomy" id="4170"/>
    <lineage>
        <taxon>Eukaryota</taxon>
        <taxon>Viridiplantae</taxon>
        <taxon>Streptophyta</taxon>
        <taxon>Embryophyta</taxon>
        <taxon>Tracheophyta</taxon>
        <taxon>Spermatophyta</taxon>
        <taxon>Magnoliopsida</taxon>
        <taxon>eudicotyledons</taxon>
        <taxon>Gunneridae</taxon>
        <taxon>Pentapetalae</taxon>
        <taxon>asterids</taxon>
        <taxon>lamiids</taxon>
        <taxon>Lamiales</taxon>
        <taxon>Orobanchaceae</taxon>
        <taxon>Buchnereae</taxon>
        <taxon>Striga</taxon>
    </lineage>
</organism>
<evidence type="ECO:0000313" key="2">
    <source>
        <dbReference type="Proteomes" id="UP000325081"/>
    </source>
</evidence>
<evidence type="ECO:0000313" key="1">
    <source>
        <dbReference type="EMBL" id="GER29983.1"/>
    </source>
</evidence>
<keyword evidence="1" id="KW-0808">Transferase</keyword>
<dbReference type="GO" id="GO:0016746">
    <property type="term" value="F:acyltransferase activity"/>
    <property type="evidence" value="ECO:0007669"/>
    <property type="project" value="UniProtKB-KW"/>
</dbReference>
<sequence>MSLLAVNCSQSRTDGDGCGVDYGFCDGGGYVRGGNNIGKKRSRDGGEVVHSLSRLSRKRIYNDELPFSKCPSEAAALEPFSLGLGVQALMTKSSIIIKESSQISCNIKLSILEKDVTARKCFTIGMKGGSCSNDGKRLLNQYINRVHMLCPCKGMKGGSCSIQN</sequence>
<name>A0A5A7PAR5_STRAF</name>
<comment type="caution">
    <text evidence="1">The sequence shown here is derived from an EMBL/GenBank/DDBJ whole genome shotgun (WGS) entry which is preliminary data.</text>
</comment>
<dbReference type="AlphaFoldDB" id="A0A5A7PAR5"/>
<proteinExistence type="predicted"/>
<dbReference type="EMBL" id="BKCP01004294">
    <property type="protein sequence ID" value="GER29983.1"/>
    <property type="molecule type" value="Genomic_DNA"/>
</dbReference>
<accession>A0A5A7PAR5</accession>
<dbReference type="Proteomes" id="UP000325081">
    <property type="component" value="Unassembled WGS sequence"/>
</dbReference>
<keyword evidence="2" id="KW-1185">Reference proteome</keyword>
<keyword evidence="1" id="KW-0012">Acyltransferase</keyword>
<reference evidence="2" key="1">
    <citation type="journal article" date="2019" name="Curr. Biol.">
        <title>Genome Sequence of Striga asiatica Provides Insight into the Evolution of Plant Parasitism.</title>
        <authorList>
            <person name="Yoshida S."/>
            <person name="Kim S."/>
            <person name="Wafula E.K."/>
            <person name="Tanskanen J."/>
            <person name="Kim Y.M."/>
            <person name="Honaas L."/>
            <person name="Yang Z."/>
            <person name="Spallek T."/>
            <person name="Conn C.E."/>
            <person name="Ichihashi Y."/>
            <person name="Cheong K."/>
            <person name="Cui S."/>
            <person name="Der J.P."/>
            <person name="Gundlach H."/>
            <person name="Jiao Y."/>
            <person name="Hori C."/>
            <person name="Ishida J.K."/>
            <person name="Kasahara H."/>
            <person name="Kiba T."/>
            <person name="Kim M.S."/>
            <person name="Koo N."/>
            <person name="Laohavisit A."/>
            <person name="Lee Y.H."/>
            <person name="Lumba S."/>
            <person name="McCourt P."/>
            <person name="Mortimer J.C."/>
            <person name="Mutuku J.M."/>
            <person name="Nomura T."/>
            <person name="Sasaki-Sekimoto Y."/>
            <person name="Seto Y."/>
            <person name="Wang Y."/>
            <person name="Wakatake T."/>
            <person name="Sakakibara H."/>
            <person name="Demura T."/>
            <person name="Yamaguchi S."/>
            <person name="Yoneyama K."/>
            <person name="Manabe R.I."/>
            <person name="Nelson D.C."/>
            <person name="Schulman A.H."/>
            <person name="Timko M.P."/>
            <person name="dePamphilis C.W."/>
            <person name="Choi D."/>
            <person name="Shirasu K."/>
        </authorList>
    </citation>
    <scope>NUCLEOTIDE SEQUENCE [LARGE SCALE GENOMIC DNA]</scope>
    <source>
        <strain evidence="2">cv. UVA1</strain>
    </source>
</reference>
<protein>
    <submittedName>
        <fullName evidence="1">Acyl-CoA N-acyltransferases super family protein</fullName>
    </submittedName>
</protein>